<keyword evidence="3" id="KW-1185">Reference proteome</keyword>
<gene>
    <name evidence="2" type="ORF">EAY64_15555</name>
</gene>
<feature type="signal peptide" evidence="1">
    <location>
        <begin position="1"/>
        <end position="36"/>
    </location>
</feature>
<dbReference type="SUPFAM" id="SSF53850">
    <property type="entry name" value="Periplasmic binding protein-like II"/>
    <property type="match status" value="1"/>
</dbReference>
<feature type="chain" id="PRO_5019143963" evidence="1">
    <location>
        <begin position="37"/>
        <end position="260"/>
    </location>
</feature>
<organism evidence="2 3">
    <name type="scientific">Aquitalea palustris</name>
    <dbReference type="NCBI Taxonomy" id="2480983"/>
    <lineage>
        <taxon>Bacteria</taxon>
        <taxon>Pseudomonadati</taxon>
        <taxon>Pseudomonadota</taxon>
        <taxon>Betaproteobacteria</taxon>
        <taxon>Neisseriales</taxon>
        <taxon>Chromobacteriaceae</taxon>
        <taxon>Aquitalea</taxon>
    </lineage>
</organism>
<evidence type="ECO:0000313" key="3">
    <source>
        <dbReference type="Proteomes" id="UP000274139"/>
    </source>
</evidence>
<proteinExistence type="predicted"/>
<dbReference type="EMBL" id="RFAR01000068">
    <property type="protein sequence ID" value="RMC94371.1"/>
    <property type="molecule type" value="Genomic_DNA"/>
</dbReference>
<evidence type="ECO:0000256" key="1">
    <source>
        <dbReference type="SAM" id="SignalP"/>
    </source>
</evidence>
<accession>A0A454JFF4</accession>
<keyword evidence="1" id="KW-0732">Signal</keyword>
<dbReference type="AlphaFoldDB" id="A0A454JFF4"/>
<dbReference type="PANTHER" id="PTHR35936:SF19">
    <property type="entry name" value="AMINO-ACID-BINDING PROTEIN YXEM-RELATED"/>
    <property type="match status" value="1"/>
</dbReference>
<evidence type="ECO:0000313" key="2">
    <source>
        <dbReference type="EMBL" id="RMC94371.1"/>
    </source>
</evidence>
<dbReference type="Gene3D" id="3.40.190.10">
    <property type="entry name" value="Periplasmic binding protein-like II"/>
    <property type="match status" value="2"/>
</dbReference>
<dbReference type="PANTHER" id="PTHR35936">
    <property type="entry name" value="MEMBRANE-BOUND LYTIC MUREIN TRANSGLYCOSYLASE F"/>
    <property type="match status" value="1"/>
</dbReference>
<protein>
    <submittedName>
        <fullName evidence="2">ABC transporter substrate-binding protein</fullName>
    </submittedName>
</protein>
<sequence>MRASRCSAPFARRWRQGWVRSFLLLCCCLWLLPAQAADITLRAGVVVDNAGPYNFTPDSPMAGIYREALEQIGKLSGVRFDIEYYPALRIQQLFEVARLDVEVGVNPAWRSLSPVGGFYTLPIGTLDYQLCGRINGRSGRSLDELHGQTIGLLQGQPLSAFESELARHGVHYEMSQSENEVLSKLRLGRLQAVVLERRQIERLTQAPEELRCEPGGMISSQPVMLRLHPQFRQWLPALNRAISQLQANGKLKAIFQKSRA</sequence>
<comment type="caution">
    <text evidence="2">The sequence shown here is derived from an EMBL/GenBank/DDBJ whole genome shotgun (WGS) entry which is preliminary data.</text>
</comment>
<dbReference type="Proteomes" id="UP000274139">
    <property type="component" value="Unassembled WGS sequence"/>
</dbReference>
<reference evidence="2 3" key="1">
    <citation type="submission" date="2018-10" db="EMBL/GenBank/DDBJ databases">
        <title>Draft genome sequence of Aquitalea MWU14-2217 isolated from a wild cranberry bog in Provincetown, Massachusetts.</title>
        <authorList>
            <person name="Ebadzadsahrai G."/>
            <person name="Soby S."/>
        </authorList>
    </citation>
    <scope>NUCLEOTIDE SEQUENCE [LARGE SCALE GENOMIC DNA]</scope>
    <source>
        <strain evidence="2 3">MWU14-2217</strain>
    </source>
</reference>
<name>A0A454JFF4_9NEIS</name>